<evidence type="ECO:0000313" key="2">
    <source>
        <dbReference type="Proteomes" id="UP000789570"/>
    </source>
</evidence>
<comment type="caution">
    <text evidence="1">The sequence shown here is derived from an EMBL/GenBank/DDBJ whole genome shotgun (WGS) entry which is preliminary data.</text>
</comment>
<dbReference type="Proteomes" id="UP000789570">
    <property type="component" value="Unassembled WGS sequence"/>
</dbReference>
<sequence>METRSYFAEYNLLQKTILHGDILASPVDKLASEYYKEIK</sequence>
<proteinExistence type="predicted"/>
<protein>
    <submittedName>
        <fullName evidence="1">7733_t:CDS:1</fullName>
    </submittedName>
</protein>
<reference evidence="1" key="1">
    <citation type="submission" date="2021-06" db="EMBL/GenBank/DDBJ databases">
        <authorList>
            <person name="Kallberg Y."/>
            <person name="Tangrot J."/>
            <person name="Rosling A."/>
        </authorList>
    </citation>
    <scope>NUCLEOTIDE SEQUENCE</scope>
    <source>
        <strain evidence="1">UK204</strain>
    </source>
</reference>
<keyword evidence="2" id="KW-1185">Reference proteome</keyword>
<gene>
    <name evidence="1" type="ORF">FCALED_LOCUS5427</name>
</gene>
<dbReference type="EMBL" id="CAJVPQ010001174">
    <property type="protein sequence ID" value="CAG8536424.1"/>
    <property type="molecule type" value="Genomic_DNA"/>
</dbReference>
<organism evidence="1 2">
    <name type="scientific">Funneliformis caledonium</name>
    <dbReference type="NCBI Taxonomy" id="1117310"/>
    <lineage>
        <taxon>Eukaryota</taxon>
        <taxon>Fungi</taxon>
        <taxon>Fungi incertae sedis</taxon>
        <taxon>Mucoromycota</taxon>
        <taxon>Glomeromycotina</taxon>
        <taxon>Glomeromycetes</taxon>
        <taxon>Glomerales</taxon>
        <taxon>Glomeraceae</taxon>
        <taxon>Funneliformis</taxon>
    </lineage>
</organism>
<evidence type="ECO:0000313" key="1">
    <source>
        <dbReference type="EMBL" id="CAG8536424.1"/>
    </source>
</evidence>
<dbReference type="AlphaFoldDB" id="A0A9N9ANZ4"/>
<accession>A0A9N9ANZ4</accession>
<name>A0A9N9ANZ4_9GLOM</name>